<dbReference type="InterPro" id="IPR038464">
    <property type="entry name" value="Ribosomal_eL38_sf"/>
</dbReference>
<dbReference type="EMBL" id="CP144698">
    <property type="protein sequence ID" value="WVZ17724.1"/>
    <property type="molecule type" value="Genomic_DNA"/>
</dbReference>
<dbReference type="Gene3D" id="3.30.720.90">
    <property type="match status" value="1"/>
</dbReference>
<dbReference type="Pfam" id="PF01781">
    <property type="entry name" value="Ribosomal_L38e"/>
    <property type="match status" value="1"/>
</dbReference>
<keyword evidence="3 4" id="KW-0687">Ribonucleoprotein</keyword>
<dbReference type="GO" id="GO:1990904">
    <property type="term" value="C:ribonucleoprotein complex"/>
    <property type="evidence" value="ECO:0007669"/>
    <property type="project" value="UniProtKB-KW"/>
</dbReference>
<dbReference type="GO" id="GO:0006412">
    <property type="term" value="P:translation"/>
    <property type="evidence" value="ECO:0007669"/>
    <property type="project" value="InterPro"/>
</dbReference>
<dbReference type="Proteomes" id="UP001374535">
    <property type="component" value="Chromosome 3"/>
</dbReference>
<dbReference type="SUPFAM" id="SSF52058">
    <property type="entry name" value="L domain-like"/>
    <property type="match status" value="1"/>
</dbReference>
<sequence>MSVVEFEEDGRNPMQEENDVDNAGDVVGLGRCDDERHRYEQQQRAMPRVGGVSLPCVKESKPKEEGREGRRHFQCWCCRQRRAWLARRSGVYPIRASPQISFCLNLLHWRSTLVSSILHCFSGVLHCVFSVHRARESAKDFLLTARRKDVRSVKINWSRDMVKFKLRPSLNSPPSRHSFFSFSPSIVFVTRARALASRCWHSGGGLGNQQFLKVLVYLQSGYGVYSCEGLLPLSLTNLEIYDFLNLKKLDCNTLSHLSSLEKLDLLSCLSLQCLVEEGLPKTISELPIKNCPLLKQHFLLAELARREKEAGIFPEAYDNQAHLKA</sequence>
<evidence type="ECO:0000256" key="2">
    <source>
        <dbReference type="ARBA" id="ARBA00022980"/>
    </source>
</evidence>
<evidence type="ECO:0000256" key="5">
    <source>
        <dbReference type="SAM" id="MobiDB-lite"/>
    </source>
</evidence>
<dbReference type="GO" id="GO:0003735">
    <property type="term" value="F:structural constituent of ribosome"/>
    <property type="evidence" value="ECO:0007669"/>
    <property type="project" value="InterPro"/>
</dbReference>
<name>A0AAQ3S3D1_VIGMU</name>
<evidence type="ECO:0000313" key="6">
    <source>
        <dbReference type="EMBL" id="WVZ17724.1"/>
    </source>
</evidence>
<keyword evidence="2 4" id="KW-0689">Ribosomal protein</keyword>
<proteinExistence type="inferred from homology"/>
<keyword evidence="7" id="KW-1185">Reference proteome</keyword>
<evidence type="ECO:0000256" key="1">
    <source>
        <dbReference type="ARBA" id="ARBA00007803"/>
    </source>
</evidence>
<evidence type="ECO:0000256" key="4">
    <source>
        <dbReference type="RuleBase" id="RU003445"/>
    </source>
</evidence>
<protein>
    <submittedName>
        <fullName evidence="6">Uncharacterized protein</fullName>
    </submittedName>
</protein>
<evidence type="ECO:0000256" key="3">
    <source>
        <dbReference type="ARBA" id="ARBA00023274"/>
    </source>
</evidence>
<feature type="region of interest" description="Disordered" evidence="5">
    <location>
        <begin position="1"/>
        <end position="26"/>
    </location>
</feature>
<accession>A0AAQ3S3D1</accession>
<organism evidence="6 7">
    <name type="scientific">Vigna mungo</name>
    <name type="common">Black gram</name>
    <name type="synonym">Phaseolus mungo</name>
    <dbReference type="NCBI Taxonomy" id="3915"/>
    <lineage>
        <taxon>Eukaryota</taxon>
        <taxon>Viridiplantae</taxon>
        <taxon>Streptophyta</taxon>
        <taxon>Embryophyta</taxon>
        <taxon>Tracheophyta</taxon>
        <taxon>Spermatophyta</taxon>
        <taxon>Magnoliopsida</taxon>
        <taxon>eudicotyledons</taxon>
        <taxon>Gunneridae</taxon>
        <taxon>Pentapetalae</taxon>
        <taxon>rosids</taxon>
        <taxon>fabids</taxon>
        <taxon>Fabales</taxon>
        <taxon>Fabaceae</taxon>
        <taxon>Papilionoideae</taxon>
        <taxon>50 kb inversion clade</taxon>
        <taxon>NPAAA clade</taxon>
        <taxon>indigoferoid/millettioid clade</taxon>
        <taxon>Phaseoleae</taxon>
        <taxon>Vigna</taxon>
    </lineage>
</organism>
<dbReference type="AlphaFoldDB" id="A0AAQ3S3D1"/>
<gene>
    <name evidence="6" type="ORF">V8G54_010706</name>
</gene>
<dbReference type="InterPro" id="IPR002675">
    <property type="entry name" value="Ribosomal_eL38"/>
</dbReference>
<comment type="similarity">
    <text evidence="1 4">Belongs to the eukaryotic ribosomal protein eL38 family.</text>
</comment>
<evidence type="ECO:0000313" key="7">
    <source>
        <dbReference type="Proteomes" id="UP001374535"/>
    </source>
</evidence>
<dbReference type="GO" id="GO:0005840">
    <property type="term" value="C:ribosome"/>
    <property type="evidence" value="ECO:0007669"/>
    <property type="project" value="UniProtKB-KW"/>
</dbReference>
<reference evidence="6 7" key="1">
    <citation type="journal article" date="2023" name="Life. Sci Alliance">
        <title>Evolutionary insights into 3D genome organization and epigenetic landscape of Vigna mungo.</title>
        <authorList>
            <person name="Junaid A."/>
            <person name="Singh B."/>
            <person name="Bhatia S."/>
        </authorList>
    </citation>
    <scope>NUCLEOTIDE SEQUENCE [LARGE SCALE GENOMIC DNA]</scope>
    <source>
        <strain evidence="6">Urdbean</strain>
    </source>
</reference>